<dbReference type="Gene3D" id="2.10.25.10">
    <property type="entry name" value="Laminin"/>
    <property type="match status" value="4"/>
</dbReference>
<dbReference type="InterPro" id="IPR002919">
    <property type="entry name" value="TIL_dom"/>
</dbReference>
<proteinExistence type="predicted"/>
<dbReference type="CDD" id="cd19941">
    <property type="entry name" value="TIL"/>
    <property type="match status" value="4"/>
</dbReference>
<keyword evidence="4" id="KW-0732">Signal</keyword>
<dbReference type="SUPFAM" id="SSF57567">
    <property type="entry name" value="Serine protease inhibitors"/>
    <property type="match status" value="4"/>
</dbReference>
<sequence>MLPLRAFLLLITISVVKGHYSCPELGDIPLSTTQGCEWVVSQDWRGCLEYVEECEHHYNCEVNELMWRCSSHCAPTCRNPHPICDLECGPPACQCAGGYVRDDDGHCVRLHDCHSHEPPHLTACAANELLNTCGSMCEPTCFTDPSAPCSDVCGPPMCACRPGLVRHNGICIWRDQCPNFRSEDHHESMVGAPNNDESMIRAPNNDESMLRAPQQVQPMAFLCTANEEFVECSSLCEPTCNSPPNQPCPLGCGPPRCQCRQGFVRHEGRCIRRYECPGQGPPNPPPNRCDRNEQFVTCSSMCEPTCQSRPNDPCPLGCGPPRCECLPGFVRHYGRCIPRYECPSYVRYANRPVTRDPMSLVPSPVDHRNANVETIMFDTTDDVFDEANAREEGDVIRTAIAHMVTYVGMGGASDGTLAADQGPEIWNTAKTEQVTESTLF</sequence>
<keyword evidence="2" id="KW-0722">Serine protease inhibitor</keyword>
<evidence type="ECO:0000256" key="3">
    <source>
        <dbReference type="ARBA" id="ARBA00023157"/>
    </source>
</evidence>
<feature type="domain" description="EGF-like" evidence="5">
    <location>
        <begin position="231"/>
        <end position="271"/>
    </location>
</feature>
<dbReference type="PANTHER" id="PTHR23259">
    <property type="entry name" value="RIDDLE"/>
    <property type="match status" value="1"/>
</dbReference>
<evidence type="ECO:0000313" key="7">
    <source>
        <dbReference type="Proteomes" id="UP000050794"/>
    </source>
</evidence>
<dbReference type="WBParaSite" id="TCNE_0000842301-mRNA-1">
    <property type="protein sequence ID" value="TCNE_0000842301-mRNA-1"/>
    <property type="gene ID" value="TCNE_0000842301"/>
</dbReference>
<dbReference type="PANTHER" id="PTHR23259:SF70">
    <property type="entry name" value="ACCESSORY GLAND PROTEIN ACP62F-RELATED"/>
    <property type="match status" value="1"/>
</dbReference>
<name>A0A183UIV3_TOXCA</name>
<evidence type="ECO:0000256" key="1">
    <source>
        <dbReference type="ARBA" id="ARBA00022690"/>
    </source>
</evidence>
<dbReference type="Pfam" id="PF01826">
    <property type="entry name" value="TIL"/>
    <property type="match status" value="4"/>
</dbReference>
<dbReference type="AlphaFoldDB" id="A0A183UIV3"/>
<keyword evidence="3" id="KW-1015">Disulfide bond</keyword>
<evidence type="ECO:0000313" key="8">
    <source>
        <dbReference type="WBParaSite" id="TCNE_0000842301-mRNA-1"/>
    </source>
</evidence>
<protein>
    <submittedName>
        <fullName evidence="8">TIL domain-containing protein</fullName>
    </submittedName>
</protein>
<dbReference type="EMBL" id="UYWY01019903">
    <property type="protein sequence ID" value="VDM39744.1"/>
    <property type="molecule type" value="Genomic_DNA"/>
</dbReference>
<feature type="domain" description="EGF-like" evidence="5">
    <location>
        <begin position="132"/>
        <end position="172"/>
    </location>
</feature>
<feature type="domain" description="EGF-like" evidence="5">
    <location>
        <begin position="68"/>
        <end position="108"/>
    </location>
</feature>
<dbReference type="Proteomes" id="UP000050794">
    <property type="component" value="Unassembled WGS sequence"/>
</dbReference>
<organism evidence="7 8">
    <name type="scientific">Toxocara canis</name>
    <name type="common">Canine roundworm</name>
    <dbReference type="NCBI Taxonomy" id="6265"/>
    <lineage>
        <taxon>Eukaryota</taxon>
        <taxon>Metazoa</taxon>
        <taxon>Ecdysozoa</taxon>
        <taxon>Nematoda</taxon>
        <taxon>Chromadorea</taxon>
        <taxon>Rhabditida</taxon>
        <taxon>Spirurina</taxon>
        <taxon>Ascaridomorpha</taxon>
        <taxon>Ascaridoidea</taxon>
        <taxon>Toxocaridae</taxon>
        <taxon>Toxocara</taxon>
    </lineage>
</organism>
<gene>
    <name evidence="6" type="ORF">TCNE_LOCUS8423</name>
</gene>
<dbReference type="InterPro" id="IPR000742">
    <property type="entry name" value="EGF"/>
</dbReference>
<feature type="chain" id="PRO_5044553212" evidence="4">
    <location>
        <begin position="19"/>
        <end position="440"/>
    </location>
</feature>
<feature type="signal peptide" evidence="4">
    <location>
        <begin position="1"/>
        <end position="18"/>
    </location>
</feature>
<reference evidence="6 7" key="2">
    <citation type="submission" date="2018-11" db="EMBL/GenBank/DDBJ databases">
        <authorList>
            <consortium name="Pathogen Informatics"/>
        </authorList>
    </citation>
    <scope>NUCLEOTIDE SEQUENCE [LARGE SCALE GENOMIC DNA]</scope>
</reference>
<evidence type="ECO:0000313" key="6">
    <source>
        <dbReference type="EMBL" id="VDM39744.1"/>
    </source>
</evidence>
<evidence type="ECO:0000256" key="2">
    <source>
        <dbReference type="ARBA" id="ARBA00022900"/>
    </source>
</evidence>
<evidence type="ECO:0000256" key="4">
    <source>
        <dbReference type="SAM" id="SignalP"/>
    </source>
</evidence>
<feature type="domain" description="EGF-like" evidence="5">
    <location>
        <begin position="297"/>
        <end position="337"/>
    </location>
</feature>
<accession>A0A183UIV3</accession>
<dbReference type="InterPro" id="IPR051368">
    <property type="entry name" value="SerProtInhib-TIL_Domain"/>
</dbReference>
<dbReference type="GO" id="GO:0004867">
    <property type="term" value="F:serine-type endopeptidase inhibitor activity"/>
    <property type="evidence" value="ECO:0007669"/>
    <property type="project" value="UniProtKB-KW"/>
</dbReference>
<keyword evidence="7" id="KW-1185">Reference proteome</keyword>
<keyword evidence="1" id="KW-0646">Protease inhibitor</keyword>
<reference evidence="8" key="1">
    <citation type="submission" date="2016-06" db="UniProtKB">
        <authorList>
            <consortium name="WormBaseParasite"/>
        </authorList>
    </citation>
    <scope>IDENTIFICATION</scope>
</reference>
<dbReference type="SMART" id="SM00181">
    <property type="entry name" value="EGF"/>
    <property type="match status" value="4"/>
</dbReference>
<evidence type="ECO:0000259" key="5">
    <source>
        <dbReference type="SMART" id="SM00181"/>
    </source>
</evidence>
<dbReference type="InterPro" id="IPR036084">
    <property type="entry name" value="Ser_inhib-like_sf"/>
</dbReference>